<proteinExistence type="inferred from homology"/>
<keyword evidence="4" id="KW-1185">Reference proteome</keyword>
<feature type="region of interest" description="Disordered" evidence="2">
    <location>
        <begin position="90"/>
        <end position="158"/>
    </location>
</feature>
<dbReference type="InterPro" id="IPR029488">
    <property type="entry name" value="Hmw/CFAP97"/>
</dbReference>
<dbReference type="Pfam" id="PF13879">
    <property type="entry name" value="Hmw_CFAP97"/>
    <property type="match status" value="1"/>
</dbReference>
<name>A0A8S1C1P2_9INSE</name>
<gene>
    <name evidence="3" type="ORF">CLODIP_2_CD15482</name>
</gene>
<comment type="caution">
    <text evidence="3">The sequence shown here is derived from an EMBL/GenBank/DDBJ whole genome shotgun (WGS) entry which is preliminary data.</text>
</comment>
<evidence type="ECO:0000256" key="2">
    <source>
        <dbReference type="SAM" id="MobiDB-lite"/>
    </source>
</evidence>
<feature type="compositionally biased region" description="Polar residues" evidence="2">
    <location>
        <begin position="117"/>
        <end position="127"/>
    </location>
</feature>
<dbReference type="OrthoDB" id="515313at2759"/>
<evidence type="ECO:0000256" key="1">
    <source>
        <dbReference type="ARBA" id="ARBA00008315"/>
    </source>
</evidence>
<dbReference type="Proteomes" id="UP000494165">
    <property type="component" value="Unassembled WGS sequence"/>
</dbReference>
<comment type="similarity">
    <text evidence="1">Belongs to the CFAP97 family.</text>
</comment>
<accession>A0A8S1C1P2</accession>
<reference evidence="3 4" key="1">
    <citation type="submission" date="2020-04" db="EMBL/GenBank/DDBJ databases">
        <authorList>
            <person name="Alioto T."/>
            <person name="Alioto T."/>
            <person name="Gomez Garrido J."/>
        </authorList>
    </citation>
    <scope>NUCLEOTIDE SEQUENCE [LARGE SCALE GENOMIC DNA]</scope>
</reference>
<dbReference type="EMBL" id="CADEPI010000010">
    <property type="protein sequence ID" value="CAB3362992.1"/>
    <property type="molecule type" value="Genomic_DNA"/>
</dbReference>
<evidence type="ECO:0000313" key="3">
    <source>
        <dbReference type="EMBL" id="CAB3362992.1"/>
    </source>
</evidence>
<organism evidence="3 4">
    <name type="scientific">Cloeon dipterum</name>
    <dbReference type="NCBI Taxonomy" id="197152"/>
    <lineage>
        <taxon>Eukaryota</taxon>
        <taxon>Metazoa</taxon>
        <taxon>Ecdysozoa</taxon>
        <taxon>Arthropoda</taxon>
        <taxon>Hexapoda</taxon>
        <taxon>Insecta</taxon>
        <taxon>Pterygota</taxon>
        <taxon>Palaeoptera</taxon>
        <taxon>Ephemeroptera</taxon>
        <taxon>Pisciforma</taxon>
        <taxon>Baetidae</taxon>
        <taxon>Cloeon</taxon>
    </lineage>
</organism>
<protein>
    <recommendedName>
        <fullName evidence="5">Cilia- and flagella-associated protein 97</fullName>
    </recommendedName>
</protein>
<evidence type="ECO:0000313" key="4">
    <source>
        <dbReference type="Proteomes" id="UP000494165"/>
    </source>
</evidence>
<feature type="region of interest" description="Disordered" evidence="2">
    <location>
        <begin position="314"/>
        <end position="335"/>
    </location>
</feature>
<feature type="compositionally biased region" description="Low complexity" evidence="2">
    <location>
        <begin position="141"/>
        <end position="155"/>
    </location>
</feature>
<sequence>MSLLKFLLGSKFQREKWKKRKEQQEEKIISSVDLSDPHQRRQLMNCIAYSPGIRDDGFLDSCRDDLSLTISESSTATDFENVITVVEVHNDTQDELDPEEVSLKSRNSIAADESATENRNLETTSIGTDEEDLPDQRVPDLSGSSSESTGSTTLTPALSIEMETQTETPIFELKQESETQTEEIPEAVSLRPNHRYQMGHPHEMRLLSVALSELEADMLAAGNHKAAFRACSCSGNARPNGPSPNVGFSVEKNRQIARENANLLGRLQRTQSKIKRPNATAAFKPAESSYAINRRKQQEKIQRENLIILRKITDARGGPNSKKAAGSSAMLSSYS</sequence>
<dbReference type="AlphaFoldDB" id="A0A8S1C1P2"/>
<evidence type="ECO:0008006" key="5">
    <source>
        <dbReference type="Google" id="ProtNLM"/>
    </source>
</evidence>